<dbReference type="InterPro" id="IPR017853">
    <property type="entry name" value="GH"/>
</dbReference>
<dbReference type="eggNOG" id="COG3669">
    <property type="taxonomic scope" value="Bacteria"/>
</dbReference>
<feature type="domain" description="F5/8 type C" evidence="6">
    <location>
        <begin position="917"/>
        <end position="1055"/>
    </location>
</feature>
<comment type="catalytic activity">
    <reaction evidence="1">
        <text>Hydrolysis of terminal non-reducing beta-D-galactose residues in beta-D-galactosides.</text>
        <dbReference type="EC" id="3.2.1.23"/>
    </reaction>
</comment>
<dbReference type="InterPro" id="IPR008979">
    <property type="entry name" value="Galactose-bd-like_sf"/>
</dbReference>
<accession>S0FF22</accession>
<dbReference type="Gene3D" id="2.60.120.260">
    <property type="entry name" value="Galactose-binding domain-like"/>
    <property type="match status" value="2"/>
</dbReference>
<dbReference type="eggNOG" id="COG3250">
    <property type="taxonomic scope" value="Bacteria"/>
</dbReference>
<evidence type="ECO:0000313" key="8">
    <source>
        <dbReference type="Proteomes" id="UP000014155"/>
    </source>
</evidence>
<dbReference type="PANTHER" id="PTHR46323:SF2">
    <property type="entry name" value="BETA-GALACTOSIDASE"/>
    <property type="match status" value="1"/>
</dbReference>
<dbReference type="GO" id="GO:0005990">
    <property type="term" value="P:lactose catabolic process"/>
    <property type="evidence" value="ECO:0007669"/>
    <property type="project" value="TreeGrafter"/>
</dbReference>
<dbReference type="EC" id="3.2.1.23" evidence="3"/>
<dbReference type="Pfam" id="PF02837">
    <property type="entry name" value="Glyco_hydro_2_N"/>
    <property type="match status" value="1"/>
</dbReference>
<evidence type="ECO:0000313" key="7">
    <source>
        <dbReference type="EMBL" id="EMS69220.1"/>
    </source>
</evidence>
<dbReference type="RefSeq" id="WP_004630707.1">
    <property type="nucleotide sequence ID" value="NZ_AORV01000070.1"/>
</dbReference>
<dbReference type="GO" id="GO:0004565">
    <property type="term" value="F:beta-galactosidase activity"/>
    <property type="evidence" value="ECO:0007669"/>
    <property type="project" value="UniProtKB-EC"/>
</dbReference>
<evidence type="ECO:0000256" key="1">
    <source>
        <dbReference type="ARBA" id="ARBA00001412"/>
    </source>
</evidence>
<organism evidence="7 8">
    <name type="scientific">Ruminiclostridium cellobioparum subsp. termitidis CT1112</name>
    <dbReference type="NCBI Taxonomy" id="1195236"/>
    <lineage>
        <taxon>Bacteria</taxon>
        <taxon>Bacillati</taxon>
        <taxon>Bacillota</taxon>
        <taxon>Clostridia</taxon>
        <taxon>Eubacteriales</taxon>
        <taxon>Oscillospiraceae</taxon>
        <taxon>Ruminiclostridium</taxon>
    </lineage>
</organism>
<keyword evidence="4" id="KW-0378">Hydrolase</keyword>
<reference evidence="7 8" key="1">
    <citation type="journal article" date="2013" name="Genome Announc.">
        <title>Draft Genome Sequence of the Cellulolytic, Mesophilic, Anaerobic Bacterium Clostridium termitidis Strain CT1112 (DSM 5398).</title>
        <authorList>
            <person name="Lal S."/>
            <person name="Ramachandran U."/>
            <person name="Zhang X."/>
            <person name="Munir R."/>
            <person name="Sparling R."/>
            <person name="Levin D.B."/>
        </authorList>
    </citation>
    <scope>NUCLEOTIDE SEQUENCE [LARGE SCALE GENOMIC DNA]</scope>
    <source>
        <strain evidence="7 8">CT1112</strain>
    </source>
</reference>
<dbReference type="Gene3D" id="3.20.20.80">
    <property type="entry name" value="Glycosidases"/>
    <property type="match status" value="1"/>
</dbReference>
<dbReference type="SUPFAM" id="SSF49785">
    <property type="entry name" value="Galactose-binding domain-like"/>
    <property type="match status" value="2"/>
</dbReference>
<dbReference type="Proteomes" id="UP000014155">
    <property type="component" value="Unassembled WGS sequence"/>
</dbReference>
<evidence type="ECO:0000256" key="2">
    <source>
        <dbReference type="ARBA" id="ARBA00007401"/>
    </source>
</evidence>
<dbReference type="InterPro" id="IPR050347">
    <property type="entry name" value="Bact_Beta-galactosidase"/>
</dbReference>
<keyword evidence="5" id="KW-0326">Glycosidase</keyword>
<dbReference type="InterPro" id="IPR000421">
    <property type="entry name" value="FA58C"/>
</dbReference>
<dbReference type="Pfam" id="PF22633">
    <property type="entry name" value="F5_F8_type_C_2"/>
    <property type="match status" value="1"/>
</dbReference>
<dbReference type="GO" id="GO:0009341">
    <property type="term" value="C:beta-galactosidase complex"/>
    <property type="evidence" value="ECO:0007669"/>
    <property type="project" value="TreeGrafter"/>
</dbReference>
<dbReference type="PATRIC" id="fig|1195236.3.peg.5321"/>
<dbReference type="InterPro" id="IPR006104">
    <property type="entry name" value="Glyco_hydro_2_N"/>
</dbReference>
<dbReference type="PANTHER" id="PTHR46323">
    <property type="entry name" value="BETA-GALACTOSIDASE"/>
    <property type="match status" value="1"/>
</dbReference>
<comment type="caution">
    <text evidence="7">The sequence shown here is derived from an EMBL/GenBank/DDBJ whole genome shotgun (WGS) entry which is preliminary data.</text>
</comment>
<keyword evidence="8" id="KW-1185">Reference proteome</keyword>
<gene>
    <name evidence="7" type="ORF">CTER_5185</name>
</gene>
<protein>
    <recommendedName>
        <fullName evidence="3">beta-galactosidase</fullName>
        <ecNumber evidence="3">3.2.1.23</ecNumber>
    </recommendedName>
</protein>
<dbReference type="EMBL" id="AORV01000070">
    <property type="protein sequence ID" value="EMS69220.1"/>
    <property type="molecule type" value="Genomic_DNA"/>
</dbReference>
<dbReference type="Pfam" id="PF00703">
    <property type="entry name" value="Glyco_hydro_2"/>
    <property type="match status" value="1"/>
</dbReference>
<evidence type="ECO:0000256" key="5">
    <source>
        <dbReference type="ARBA" id="ARBA00023295"/>
    </source>
</evidence>
<evidence type="ECO:0000259" key="6">
    <source>
        <dbReference type="PROSITE" id="PS50022"/>
    </source>
</evidence>
<name>S0FF22_RUMCE</name>
<dbReference type="SUPFAM" id="SSF51445">
    <property type="entry name" value="(Trans)glycosidases"/>
    <property type="match status" value="1"/>
</dbReference>
<evidence type="ECO:0000256" key="4">
    <source>
        <dbReference type="ARBA" id="ARBA00022801"/>
    </source>
</evidence>
<dbReference type="PROSITE" id="PS50022">
    <property type="entry name" value="FA58C_3"/>
    <property type="match status" value="1"/>
</dbReference>
<dbReference type="InterPro" id="IPR006102">
    <property type="entry name" value="Ig-like_GH2"/>
</dbReference>
<comment type="similarity">
    <text evidence="2">Belongs to the glycosyl hydrolase 2 family.</text>
</comment>
<sequence>MSNNYEKNTYLIDLAGQWDFQLDPEDTGFKSKWYMGELANKGFCLPGTTNENKQGEPLKMDPVLAKETVKCLRQKYRYVGAVWYQRSIKIPLEWNEKRIVMFLERVMYQSILWIDGNEVGQQDSLSTPHVYDISDYVIPGREHNLTIMIDNRDIHKIGPHPSGYTDETQTIWNGIVGRMSIYATDKVFLSDVQIYPDIINRKVFLKTKIENYTNLDLEYTLTVSVKSICDNNTHRIEPAIFKINNKDDGILQFEYQMGEHLLLWDEFSPNLYEMELLLSGAGGQQIISDRKNVVFGMKEFKASGTQFTVNGRKTFLRGTLDCCIYPLTGYPPMEAEDWHKIFKTVKEYGLNHIRFHSWCPPEAAFKAADEIGIYLQIEGPVWMDTWTNYTIGCYPEHYSYLPAEARRIISTYGNHPSFCMFSNGNELNGDFNLLHDIISMLKKEDGRFVYTLTSNWDRAADEADDFFVAQSVDTVGIRGQYYLDKMAETTELDYENGAALRNIPIVSHEVGQYCVYPNMNEISKYKGVLRPINLEAIYNDLKNMNMLKYSENFMRGSGKLALQLYKDEIEAALRTNGFAGFQLLDIHDFPGQSTATVGILDSFWESKGLVEPEKFRQFCSPTVPLLRMHKRIYLNDETFEADLEFAHFGSSDIKSSTIYWCIKDEQGKELFSEKIDGISIPVGNGSKVYSIRGISLNSVKKASKLTIFAGMQDANVTNSWDIWVYPIQEYIDADKIKESDILFANSITADVKDHLKHGGNVFLSPETSLLSTVYPGKFFPVFWSPVHFTSKDPCGIYCDNSHAVFKDFPTDFYSSYQWKDLLENSVSVCLDSMPEGYEPIVQVIPNFFNNHKLSNLFEAKAGNGKLLVCSMDIESELEKRPAARQLRQSILKYMESSCFEPSQELTIEQISSLFNTDEKVSTDLRDNLALKKPAVSDSEKSTSYSALKGNDGNIYSRWCANDAHVGHWWQVDLGEVYAITGSRVVFEEEGNYLYVIQVSDDGQNWRLAVNQTGQTSSARIREDSFSEKARYVKIVYNGLPDGGWAGHCEFDVYGE</sequence>
<evidence type="ECO:0000256" key="3">
    <source>
        <dbReference type="ARBA" id="ARBA00012756"/>
    </source>
</evidence>
<dbReference type="AlphaFoldDB" id="S0FF22"/>
<proteinExistence type="inferred from homology"/>
<dbReference type="STRING" id="1195236.CTER_5185"/>